<evidence type="ECO:0008006" key="3">
    <source>
        <dbReference type="Google" id="ProtNLM"/>
    </source>
</evidence>
<proteinExistence type="predicted"/>
<evidence type="ECO:0000313" key="1">
    <source>
        <dbReference type="EMBL" id="KAJ9190426.1"/>
    </source>
</evidence>
<accession>A0ABQ9ND67</accession>
<gene>
    <name evidence="1" type="ORF">P3X46_001631</name>
</gene>
<dbReference type="Gene3D" id="3.60.10.10">
    <property type="entry name" value="Endonuclease/exonuclease/phosphatase"/>
    <property type="match status" value="1"/>
</dbReference>
<name>A0ABQ9ND67_HEVBR</name>
<sequence>METKKKKKYLESVRRKLGFTNEFYVDPCGLSWGLALWWTEETQISVLNACPNFIDCDTVLTGQNMNWRTTFVYGWPAIRDKNAFWEDMKLLLSPYPKPWVCVGDFNAISFPDEKIGGDVVRPSQVNCLLNFLKQCDLVDLECKGPFFTWFNKQFGWRAIQERLDRAIAFIEWRELFTKAVVVHEALLGSDHRPLVLYIEWYVYSSPITEANKEVEQSLLNRLHELWQREEIHWKQRSRINWLKEGDKNTRFFHLSTIQRRQRNTILKLRGENGRWLDSDTDIKDEIFLFFKKLY</sequence>
<evidence type="ECO:0000313" key="2">
    <source>
        <dbReference type="Proteomes" id="UP001174677"/>
    </source>
</evidence>
<comment type="caution">
    <text evidence="1">The sequence shown here is derived from an EMBL/GenBank/DDBJ whole genome shotgun (WGS) entry which is preliminary data.</text>
</comment>
<dbReference type="PANTHER" id="PTHR33710:SF79">
    <property type="entry name" value="OS06G0205337 PROTEIN"/>
    <property type="match status" value="1"/>
</dbReference>
<reference evidence="1" key="1">
    <citation type="journal article" date="2023" name="Plant Biotechnol. J.">
        <title>Chromosome-level wild Hevea brasiliensis genome provides new tools for genomic-assisted breeding and valuable loci to elevate rubber yield.</title>
        <authorList>
            <person name="Cheng H."/>
            <person name="Song X."/>
            <person name="Hu Y."/>
            <person name="Wu T."/>
            <person name="Yang Q."/>
            <person name="An Z."/>
            <person name="Feng S."/>
            <person name="Deng Z."/>
            <person name="Wu W."/>
            <person name="Zeng X."/>
            <person name="Tu M."/>
            <person name="Wang X."/>
            <person name="Huang H."/>
        </authorList>
    </citation>
    <scope>NUCLEOTIDE SEQUENCE</scope>
    <source>
        <strain evidence="1">MT/VB/25A 57/8</strain>
    </source>
</reference>
<keyword evidence="2" id="KW-1185">Reference proteome</keyword>
<protein>
    <recommendedName>
        <fullName evidence="3">Endonuclease/exonuclease/phosphatase domain-containing protein</fullName>
    </recommendedName>
</protein>
<dbReference type="EMBL" id="JARPOI010000001">
    <property type="protein sequence ID" value="KAJ9190426.1"/>
    <property type="molecule type" value="Genomic_DNA"/>
</dbReference>
<dbReference type="InterPro" id="IPR036691">
    <property type="entry name" value="Endo/exonu/phosph_ase_sf"/>
</dbReference>
<organism evidence="1 2">
    <name type="scientific">Hevea brasiliensis</name>
    <name type="common">Para rubber tree</name>
    <name type="synonym">Siphonia brasiliensis</name>
    <dbReference type="NCBI Taxonomy" id="3981"/>
    <lineage>
        <taxon>Eukaryota</taxon>
        <taxon>Viridiplantae</taxon>
        <taxon>Streptophyta</taxon>
        <taxon>Embryophyta</taxon>
        <taxon>Tracheophyta</taxon>
        <taxon>Spermatophyta</taxon>
        <taxon>Magnoliopsida</taxon>
        <taxon>eudicotyledons</taxon>
        <taxon>Gunneridae</taxon>
        <taxon>Pentapetalae</taxon>
        <taxon>rosids</taxon>
        <taxon>fabids</taxon>
        <taxon>Malpighiales</taxon>
        <taxon>Euphorbiaceae</taxon>
        <taxon>Crotonoideae</taxon>
        <taxon>Micrandreae</taxon>
        <taxon>Hevea</taxon>
    </lineage>
</organism>
<dbReference type="PANTHER" id="PTHR33710">
    <property type="entry name" value="BNAC02G09200D PROTEIN"/>
    <property type="match status" value="1"/>
</dbReference>
<dbReference type="Proteomes" id="UP001174677">
    <property type="component" value="Chromosome 1"/>
</dbReference>
<dbReference type="SUPFAM" id="SSF56219">
    <property type="entry name" value="DNase I-like"/>
    <property type="match status" value="1"/>
</dbReference>